<sequence>KFYTNAGGTLAMSLGDGGSISSGGSINLSGLLSTLSFTDSTGPGIEWGSAGQYQSYIKTATGSSQLLIASAQDMIFYTYVGGYQERMRIADGGAITIGGTLGITGNTSLGTQTWTGNITWNTAINIGIAGESSFDITSGGQFGVWTENDSALSLEITYSGQTKIGQAGTRGLYVYGNTDISGKFTSARGATNDYVFEGTSSSKYIKFGCLNSSYCHFDTDATSGIYFYQHIQTAG</sequence>
<gene>
    <name evidence="1" type="ORF">S01H1_76716</name>
</gene>
<proteinExistence type="predicted"/>
<feature type="non-terminal residue" evidence="1">
    <location>
        <position position="235"/>
    </location>
</feature>
<dbReference type="AlphaFoldDB" id="X0XS82"/>
<dbReference type="EMBL" id="BARS01051512">
    <property type="protein sequence ID" value="GAG46110.1"/>
    <property type="molecule type" value="Genomic_DNA"/>
</dbReference>
<reference evidence="1" key="1">
    <citation type="journal article" date="2014" name="Front. Microbiol.">
        <title>High frequency of phylogenetically diverse reductive dehalogenase-homologous genes in deep subseafloor sedimentary metagenomes.</title>
        <authorList>
            <person name="Kawai M."/>
            <person name="Futagami T."/>
            <person name="Toyoda A."/>
            <person name="Takaki Y."/>
            <person name="Nishi S."/>
            <person name="Hori S."/>
            <person name="Arai W."/>
            <person name="Tsubouchi T."/>
            <person name="Morono Y."/>
            <person name="Uchiyama I."/>
            <person name="Ito T."/>
            <person name="Fujiyama A."/>
            <person name="Inagaki F."/>
            <person name="Takami H."/>
        </authorList>
    </citation>
    <scope>NUCLEOTIDE SEQUENCE</scope>
    <source>
        <strain evidence="1">Expedition CK06-06</strain>
    </source>
</reference>
<accession>X0XS82</accession>
<protein>
    <submittedName>
        <fullName evidence="1">Uncharacterized protein</fullName>
    </submittedName>
</protein>
<evidence type="ECO:0000313" key="1">
    <source>
        <dbReference type="EMBL" id="GAG46110.1"/>
    </source>
</evidence>
<organism evidence="1">
    <name type="scientific">marine sediment metagenome</name>
    <dbReference type="NCBI Taxonomy" id="412755"/>
    <lineage>
        <taxon>unclassified sequences</taxon>
        <taxon>metagenomes</taxon>
        <taxon>ecological metagenomes</taxon>
    </lineage>
</organism>
<name>X0XS82_9ZZZZ</name>
<feature type="non-terminal residue" evidence="1">
    <location>
        <position position="1"/>
    </location>
</feature>
<comment type="caution">
    <text evidence="1">The sequence shown here is derived from an EMBL/GenBank/DDBJ whole genome shotgun (WGS) entry which is preliminary data.</text>
</comment>